<dbReference type="PANTHER" id="PTHR33993:SF5">
    <property type="entry name" value="GLYOXALASE"/>
    <property type="match status" value="1"/>
</dbReference>
<dbReference type="EMBL" id="VOQQ01000001">
    <property type="protein sequence ID" value="TXC62936.1"/>
    <property type="molecule type" value="Genomic_DNA"/>
</dbReference>
<dbReference type="AlphaFoldDB" id="A0A5C6TRS2"/>
<sequence length="126" mass="13920">MPVIGMGGYFFRAKDPPALKAWYKAHLGVGGGCGTDESGRSNEWVWFTAGGPMVFEPFKHDTDYFPADRTAMINLRVDGLEALVADLRAAGIEITREENMDGVGRFAHIHDPEGNLIELWEPEPRG</sequence>
<evidence type="ECO:0000259" key="1">
    <source>
        <dbReference type="PROSITE" id="PS51819"/>
    </source>
</evidence>
<dbReference type="PANTHER" id="PTHR33993">
    <property type="entry name" value="GLYOXALASE-RELATED"/>
    <property type="match status" value="1"/>
</dbReference>
<dbReference type="RefSeq" id="WP_147042323.1">
    <property type="nucleotide sequence ID" value="NZ_BAABIR010000002.1"/>
</dbReference>
<dbReference type="CDD" id="cd06587">
    <property type="entry name" value="VOC"/>
    <property type="match status" value="1"/>
</dbReference>
<dbReference type="InterPro" id="IPR029068">
    <property type="entry name" value="Glyas_Bleomycin-R_OHBP_Dase"/>
</dbReference>
<accession>A0A5C6TRS2</accession>
<dbReference type="InterPro" id="IPR037523">
    <property type="entry name" value="VOC_core"/>
</dbReference>
<dbReference type="InterPro" id="IPR052164">
    <property type="entry name" value="Anthracycline_SecMetBiosynth"/>
</dbReference>
<name>A0A5C6TRS2_9SPHN</name>
<comment type="caution">
    <text evidence="2">The sequence shown here is derived from an EMBL/GenBank/DDBJ whole genome shotgun (WGS) entry which is preliminary data.</text>
</comment>
<organism evidence="2 3">
    <name type="scientific">Allosphingosinicella ginsenosidimutans</name>
    <dbReference type="NCBI Taxonomy" id="1176539"/>
    <lineage>
        <taxon>Bacteria</taxon>
        <taxon>Pseudomonadati</taxon>
        <taxon>Pseudomonadota</taxon>
        <taxon>Alphaproteobacteria</taxon>
        <taxon>Sphingomonadales</taxon>
        <taxon>Sphingomonadaceae</taxon>
        <taxon>Allosphingosinicella</taxon>
    </lineage>
</organism>
<dbReference type="Proteomes" id="UP000321249">
    <property type="component" value="Unassembled WGS sequence"/>
</dbReference>
<dbReference type="OrthoDB" id="9799428at2"/>
<dbReference type="PROSITE" id="PS51819">
    <property type="entry name" value="VOC"/>
    <property type="match status" value="1"/>
</dbReference>
<keyword evidence="3" id="KW-1185">Reference proteome</keyword>
<dbReference type="Pfam" id="PF00903">
    <property type="entry name" value="Glyoxalase"/>
    <property type="match status" value="1"/>
</dbReference>
<evidence type="ECO:0000313" key="3">
    <source>
        <dbReference type="Proteomes" id="UP000321249"/>
    </source>
</evidence>
<reference evidence="2 3" key="1">
    <citation type="journal article" date="2015" name="J. Microbiol.">
        <title>Sphingosinicella ginsenosidimutans sp. nov., with ginsenoside converting activity.</title>
        <authorList>
            <person name="Kim J.K."/>
            <person name="Kang M.S."/>
            <person name="Park S.C."/>
            <person name="Kim K.M."/>
            <person name="Choi K."/>
            <person name="Yoon M.H."/>
            <person name="Im W.T."/>
        </authorList>
    </citation>
    <scope>NUCLEOTIDE SEQUENCE [LARGE SCALE GENOMIC DNA]</scope>
    <source>
        <strain evidence="2 3">BS-11</strain>
    </source>
</reference>
<evidence type="ECO:0000313" key="2">
    <source>
        <dbReference type="EMBL" id="TXC62936.1"/>
    </source>
</evidence>
<dbReference type="Gene3D" id="3.10.180.10">
    <property type="entry name" value="2,3-Dihydroxybiphenyl 1,2-Dioxygenase, domain 1"/>
    <property type="match status" value="1"/>
</dbReference>
<protein>
    <submittedName>
        <fullName evidence="2">VOC family protein</fullName>
    </submittedName>
</protein>
<feature type="domain" description="VOC" evidence="1">
    <location>
        <begin position="5"/>
        <end position="122"/>
    </location>
</feature>
<proteinExistence type="predicted"/>
<dbReference type="SUPFAM" id="SSF54593">
    <property type="entry name" value="Glyoxalase/Bleomycin resistance protein/Dihydroxybiphenyl dioxygenase"/>
    <property type="match status" value="1"/>
</dbReference>
<dbReference type="InterPro" id="IPR004360">
    <property type="entry name" value="Glyas_Fos-R_dOase_dom"/>
</dbReference>
<gene>
    <name evidence="2" type="ORF">FRZ32_04185</name>
</gene>